<gene>
    <name evidence="2" type="ORF">FHR82_003849</name>
</gene>
<comment type="caution">
    <text evidence="2">The sequence shown here is derived from an EMBL/GenBank/DDBJ whole genome shotgun (WGS) entry which is preliminary data.</text>
</comment>
<accession>A0A7W7Q5V2</accession>
<dbReference type="Gene3D" id="1.10.357.10">
    <property type="entry name" value="Tetracycline Repressor, domain 2"/>
    <property type="match status" value="1"/>
</dbReference>
<evidence type="ECO:0000256" key="1">
    <source>
        <dbReference type="SAM" id="MobiDB-lite"/>
    </source>
</evidence>
<proteinExistence type="predicted"/>
<dbReference type="RefSeq" id="WP_225945324.1">
    <property type="nucleotide sequence ID" value="NZ_JACHJQ010000004.1"/>
</dbReference>
<evidence type="ECO:0000313" key="2">
    <source>
        <dbReference type="EMBL" id="MBB4907607.1"/>
    </source>
</evidence>
<dbReference type="AlphaFoldDB" id="A0A7W7Q5V2"/>
<feature type="compositionally biased region" description="Basic and acidic residues" evidence="1">
    <location>
        <begin position="54"/>
        <end position="65"/>
    </location>
</feature>
<name>A0A7W7Q5V2_9PSEU</name>
<sequence length="65" mass="6927">MFAGRVAALCARGESPLAAPDPAEALTTWSREVTRHAAENRGLGTSLLNGTGESSHEKSWPRPPR</sequence>
<protein>
    <submittedName>
        <fullName evidence="2">Uncharacterized protein</fullName>
    </submittedName>
</protein>
<keyword evidence="3" id="KW-1185">Reference proteome</keyword>
<dbReference type="EMBL" id="JACHJQ010000004">
    <property type="protein sequence ID" value="MBB4907607.1"/>
    <property type="molecule type" value="Genomic_DNA"/>
</dbReference>
<dbReference type="Proteomes" id="UP000520767">
    <property type="component" value="Unassembled WGS sequence"/>
</dbReference>
<evidence type="ECO:0000313" key="3">
    <source>
        <dbReference type="Proteomes" id="UP000520767"/>
    </source>
</evidence>
<reference evidence="2 3" key="1">
    <citation type="submission" date="2020-08" db="EMBL/GenBank/DDBJ databases">
        <title>Genomic Encyclopedia of Type Strains, Phase III (KMG-III): the genomes of soil and plant-associated and newly described type strains.</title>
        <authorList>
            <person name="Whitman W."/>
        </authorList>
    </citation>
    <scope>NUCLEOTIDE SEQUENCE [LARGE SCALE GENOMIC DNA]</scope>
    <source>
        <strain evidence="2 3">CECT 8960</strain>
    </source>
</reference>
<organism evidence="2 3">
    <name type="scientific">Actinophytocola algeriensis</name>
    <dbReference type="NCBI Taxonomy" id="1768010"/>
    <lineage>
        <taxon>Bacteria</taxon>
        <taxon>Bacillati</taxon>
        <taxon>Actinomycetota</taxon>
        <taxon>Actinomycetes</taxon>
        <taxon>Pseudonocardiales</taxon>
        <taxon>Pseudonocardiaceae</taxon>
    </lineage>
</organism>
<feature type="region of interest" description="Disordered" evidence="1">
    <location>
        <begin position="37"/>
        <end position="65"/>
    </location>
</feature>